<evidence type="ECO:0000313" key="2">
    <source>
        <dbReference type="EMBL" id="CAB4778486.1"/>
    </source>
</evidence>
<dbReference type="PANTHER" id="PTHR36151:SF3">
    <property type="entry name" value="ER-BOUND OXYGENASE MPAB_MPAB'_RUBBER OXYGENASE CATALYTIC DOMAIN-CONTAINING PROTEIN"/>
    <property type="match status" value="1"/>
</dbReference>
<sequence>MDNASRSNSFGILSAPIEAALDIANLPVTAFGLLQKKVGDAARSVLTAGSGAYPEFDIAGEADPGIFGPGSMTWQIHADKSMLVGGLRALFVQSLHPLAIAGVAEHSAYRSDPLGRLARTGRFVATTTYGTTQEAQSAIELVRSVHQKVRGEASDGRSYSANDPALLSWVHNVEVESFLLAYRTYAKRITKNEADMYVQEMRVLGLALGADDLPETAEALSNWISNHPDAAPSDKAHEVVRFLVLPPLPLAVMPAYGVMAAAAIELLSLRQRFLLRLPLPIITSQVVVKPAAGALLALLGWALGPPPPVLASLNISENR</sequence>
<gene>
    <name evidence="2" type="ORF">UFOPK2925_00698</name>
    <name evidence="3" type="ORF">UFOPK2996_00829</name>
</gene>
<evidence type="ECO:0000259" key="1">
    <source>
        <dbReference type="Pfam" id="PF09995"/>
    </source>
</evidence>
<accession>A0A6J6XHQ2</accession>
<protein>
    <submittedName>
        <fullName evidence="3">Unannotated protein</fullName>
    </submittedName>
</protein>
<name>A0A6J6XHQ2_9ZZZZ</name>
<reference evidence="3" key="1">
    <citation type="submission" date="2020-05" db="EMBL/GenBank/DDBJ databases">
        <authorList>
            <person name="Chiriac C."/>
            <person name="Salcher M."/>
            <person name="Ghai R."/>
            <person name="Kavagutti S V."/>
        </authorList>
    </citation>
    <scope>NUCLEOTIDE SEQUENCE</scope>
</reference>
<feature type="domain" description="ER-bound oxygenase mpaB/mpaB'/Rubber oxygenase catalytic" evidence="1">
    <location>
        <begin position="74"/>
        <end position="287"/>
    </location>
</feature>
<dbReference type="EMBL" id="CAEZZU010000087">
    <property type="protein sequence ID" value="CAB4778486.1"/>
    <property type="molecule type" value="Genomic_DNA"/>
</dbReference>
<dbReference type="GO" id="GO:0016491">
    <property type="term" value="F:oxidoreductase activity"/>
    <property type="evidence" value="ECO:0007669"/>
    <property type="project" value="InterPro"/>
</dbReference>
<evidence type="ECO:0000313" key="3">
    <source>
        <dbReference type="EMBL" id="CAB4796721.1"/>
    </source>
</evidence>
<dbReference type="PANTHER" id="PTHR36151">
    <property type="entry name" value="BLR2777 PROTEIN"/>
    <property type="match status" value="1"/>
</dbReference>
<dbReference type="Pfam" id="PF09995">
    <property type="entry name" value="MPAB_Lcp_cat"/>
    <property type="match status" value="1"/>
</dbReference>
<dbReference type="AlphaFoldDB" id="A0A6J6XHQ2"/>
<dbReference type="EMBL" id="CAFAAH010000101">
    <property type="protein sequence ID" value="CAB4796721.1"/>
    <property type="molecule type" value="Genomic_DNA"/>
</dbReference>
<proteinExistence type="predicted"/>
<dbReference type="InterPro" id="IPR018713">
    <property type="entry name" value="MPAB/Lcp_cat_dom"/>
</dbReference>
<organism evidence="3">
    <name type="scientific">freshwater metagenome</name>
    <dbReference type="NCBI Taxonomy" id="449393"/>
    <lineage>
        <taxon>unclassified sequences</taxon>
        <taxon>metagenomes</taxon>
        <taxon>ecological metagenomes</taxon>
    </lineage>
</organism>